<organism evidence="6 7">
    <name type="scientific">[Candida] arabinofermentans NRRL YB-2248</name>
    <dbReference type="NCBI Taxonomy" id="983967"/>
    <lineage>
        <taxon>Eukaryota</taxon>
        <taxon>Fungi</taxon>
        <taxon>Dikarya</taxon>
        <taxon>Ascomycota</taxon>
        <taxon>Saccharomycotina</taxon>
        <taxon>Pichiomycetes</taxon>
        <taxon>Pichiales</taxon>
        <taxon>Pichiaceae</taxon>
        <taxon>Ogataea</taxon>
        <taxon>Ogataea/Candida clade</taxon>
    </lineage>
</organism>
<evidence type="ECO:0000256" key="3">
    <source>
        <dbReference type="ARBA" id="ARBA00022552"/>
    </source>
</evidence>
<dbReference type="SUPFAM" id="SSF48371">
    <property type="entry name" value="ARM repeat"/>
    <property type="match status" value="1"/>
</dbReference>
<dbReference type="Proteomes" id="UP000094801">
    <property type="component" value="Unassembled WGS sequence"/>
</dbReference>
<dbReference type="InterPro" id="IPR010301">
    <property type="entry name" value="RRP1"/>
</dbReference>
<dbReference type="AlphaFoldDB" id="A0A1E4SV45"/>
<dbReference type="STRING" id="983967.A0A1E4SV45"/>
<dbReference type="GO" id="GO:0030688">
    <property type="term" value="C:preribosome, small subunit precursor"/>
    <property type="evidence" value="ECO:0007669"/>
    <property type="project" value="InterPro"/>
</dbReference>
<evidence type="ECO:0000256" key="5">
    <source>
        <dbReference type="SAM" id="MobiDB-lite"/>
    </source>
</evidence>
<reference evidence="7" key="1">
    <citation type="submission" date="2016-04" db="EMBL/GenBank/DDBJ databases">
        <title>Comparative genomics of biotechnologically important yeasts.</title>
        <authorList>
            <consortium name="DOE Joint Genome Institute"/>
            <person name="Riley R."/>
            <person name="Haridas S."/>
            <person name="Wolfe K.H."/>
            <person name="Lopes M.R."/>
            <person name="Hittinger C.T."/>
            <person name="Goker M."/>
            <person name="Salamov A."/>
            <person name="Wisecaver J."/>
            <person name="Long T.M."/>
            <person name="Aerts A.L."/>
            <person name="Barry K."/>
            <person name="Choi C."/>
            <person name="Clum A."/>
            <person name="Coughlan A.Y."/>
            <person name="Deshpande S."/>
            <person name="Douglass A.P."/>
            <person name="Hanson S.J."/>
            <person name="Klenk H.-P."/>
            <person name="Labutti K."/>
            <person name="Lapidus A."/>
            <person name="Lindquist E."/>
            <person name="Lipzen A."/>
            <person name="Meier-Kolthoff J.P."/>
            <person name="Ohm R.A."/>
            <person name="Otillar R.P."/>
            <person name="Pangilinan J."/>
            <person name="Peng Y."/>
            <person name="Rokas A."/>
            <person name="Rosa C.A."/>
            <person name="Scheuner C."/>
            <person name="Sibirny A.A."/>
            <person name="Slot J.C."/>
            <person name="Stielow J.B."/>
            <person name="Sun H."/>
            <person name="Kurtzman C.P."/>
            <person name="Blackwell M."/>
            <person name="Grigoriev I.V."/>
            <person name="Jeffries T.W."/>
        </authorList>
    </citation>
    <scope>NUCLEOTIDE SEQUENCE [LARGE SCALE GENOMIC DNA]</scope>
    <source>
        <strain evidence="7">NRRL YB-2248</strain>
    </source>
</reference>
<dbReference type="OrthoDB" id="2019504at2759"/>
<accession>A0A1E4SV45</accession>
<keyword evidence="4" id="KW-0539">Nucleus</keyword>
<sequence>MAVTIKTSAFVKKLASNDRKTRDHAFETLKKYLSKKDSKLTYLEYQKLWKGLYYTMWFSDRPRPQQRLAKDISSLFTCISTTSNFTLFVKSFWDIICKEWPELDQWRIDKFYMLMRFIINSCFEKLKLENWDNDLVNNYINILIDGVLSGDRKIPVGVVYHIIDVWIDELEKVMFKDIDDDDDEEDDEEETDSLNDEKKSIVADIPIDLLLKPFKNLRKNALLKTLRLKTRDDLLLDSRLQDWGIDTGEVKPKKEEEEEWTGFGDN</sequence>
<name>A0A1E4SV45_9ASCO</name>
<evidence type="ECO:0000256" key="2">
    <source>
        <dbReference type="ARBA" id="ARBA00006374"/>
    </source>
</evidence>
<keyword evidence="7" id="KW-1185">Reference proteome</keyword>
<feature type="region of interest" description="Disordered" evidence="5">
    <location>
        <begin position="247"/>
        <end position="266"/>
    </location>
</feature>
<evidence type="ECO:0000313" key="6">
    <source>
        <dbReference type="EMBL" id="ODV83287.1"/>
    </source>
</evidence>
<dbReference type="GO" id="GO:0006364">
    <property type="term" value="P:rRNA processing"/>
    <property type="evidence" value="ECO:0007669"/>
    <property type="project" value="UniProtKB-KW"/>
</dbReference>
<keyword evidence="3" id="KW-0698">rRNA processing</keyword>
<evidence type="ECO:0008006" key="8">
    <source>
        <dbReference type="Google" id="ProtNLM"/>
    </source>
</evidence>
<evidence type="ECO:0000313" key="7">
    <source>
        <dbReference type="Proteomes" id="UP000094801"/>
    </source>
</evidence>
<proteinExistence type="inferred from homology"/>
<dbReference type="PANTHER" id="PTHR13026:SF0">
    <property type="entry name" value="RIBOSOMAL RNA PROCESSING 1B"/>
    <property type="match status" value="1"/>
</dbReference>
<dbReference type="EMBL" id="KV453865">
    <property type="protein sequence ID" value="ODV83287.1"/>
    <property type="molecule type" value="Genomic_DNA"/>
</dbReference>
<comment type="similarity">
    <text evidence="2">Belongs to the RRP1 family.</text>
</comment>
<protein>
    <recommendedName>
        <fullName evidence="8">Ribosomal RNA-processing protein 1</fullName>
    </recommendedName>
</protein>
<evidence type="ECO:0000256" key="4">
    <source>
        <dbReference type="ARBA" id="ARBA00023242"/>
    </source>
</evidence>
<dbReference type="Pfam" id="PF05997">
    <property type="entry name" value="Nop52"/>
    <property type="match status" value="1"/>
</dbReference>
<dbReference type="GO" id="GO:0005634">
    <property type="term" value="C:nucleus"/>
    <property type="evidence" value="ECO:0007669"/>
    <property type="project" value="UniProtKB-SubCell"/>
</dbReference>
<gene>
    <name evidence="6" type="ORF">CANARDRAFT_238361</name>
</gene>
<dbReference type="InterPro" id="IPR016024">
    <property type="entry name" value="ARM-type_fold"/>
</dbReference>
<evidence type="ECO:0000256" key="1">
    <source>
        <dbReference type="ARBA" id="ARBA00004123"/>
    </source>
</evidence>
<comment type="subcellular location">
    <subcellularLocation>
        <location evidence="1">Nucleus</location>
    </subcellularLocation>
</comment>
<dbReference type="PANTHER" id="PTHR13026">
    <property type="entry name" value="NNP-1 PROTEIN NOVEL NUCLEAR PROTEIN 1 NOP52"/>
    <property type="match status" value="1"/>
</dbReference>